<protein>
    <submittedName>
        <fullName evidence="5">MCE family protein</fullName>
    </submittedName>
</protein>
<feature type="transmembrane region" description="Helical" evidence="2">
    <location>
        <begin position="12"/>
        <end position="32"/>
    </location>
</feature>
<dbReference type="InterPro" id="IPR003399">
    <property type="entry name" value="Mce/MlaD"/>
</dbReference>
<reference evidence="6" key="1">
    <citation type="journal article" date="2019" name="Int. J. Syst. Evol. Microbiol.">
        <title>The Global Catalogue of Microorganisms (GCM) 10K type strain sequencing project: providing services to taxonomists for standard genome sequencing and annotation.</title>
        <authorList>
            <consortium name="The Broad Institute Genomics Platform"/>
            <consortium name="The Broad Institute Genome Sequencing Center for Infectious Disease"/>
            <person name="Wu L."/>
            <person name="Ma J."/>
        </authorList>
    </citation>
    <scope>NUCLEOTIDE SEQUENCE [LARGE SCALE GENOMIC DNA]</scope>
    <source>
        <strain evidence="6">JCM 18302</strain>
    </source>
</reference>
<proteinExistence type="predicted"/>
<dbReference type="PANTHER" id="PTHR33371:SF4">
    <property type="entry name" value="INTERMEMBRANE PHOSPHOLIPID TRANSPORT SYSTEM BINDING PROTEIN MLAD"/>
    <property type="match status" value="1"/>
</dbReference>
<feature type="compositionally biased region" description="Basic and acidic residues" evidence="1">
    <location>
        <begin position="432"/>
        <end position="445"/>
    </location>
</feature>
<dbReference type="Proteomes" id="UP001500804">
    <property type="component" value="Unassembled WGS sequence"/>
</dbReference>
<evidence type="ECO:0000259" key="4">
    <source>
        <dbReference type="Pfam" id="PF11887"/>
    </source>
</evidence>
<feature type="compositionally biased region" description="Gly residues" evidence="1">
    <location>
        <begin position="459"/>
        <end position="468"/>
    </location>
</feature>
<evidence type="ECO:0000256" key="1">
    <source>
        <dbReference type="SAM" id="MobiDB-lite"/>
    </source>
</evidence>
<feature type="domain" description="Mce/MlaD" evidence="3">
    <location>
        <begin position="38"/>
        <end position="111"/>
    </location>
</feature>
<evidence type="ECO:0000256" key="2">
    <source>
        <dbReference type="SAM" id="Phobius"/>
    </source>
</evidence>
<keyword evidence="2" id="KW-1133">Transmembrane helix</keyword>
<feature type="region of interest" description="Disordered" evidence="1">
    <location>
        <begin position="372"/>
        <end position="468"/>
    </location>
</feature>
<gene>
    <name evidence="5" type="ORF">GCM10023320_51160</name>
</gene>
<dbReference type="EMBL" id="BAABJO010000021">
    <property type="protein sequence ID" value="GAA5129928.1"/>
    <property type="molecule type" value="Genomic_DNA"/>
</dbReference>
<dbReference type="Pfam" id="PF11887">
    <property type="entry name" value="Mce4_CUP1"/>
    <property type="match status" value="1"/>
</dbReference>
<dbReference type="PANTHER" id="PTHR33371">
    <property type="entry name" value="INTERMEMBRANE PHOSPHOLIPID TRANSPORT SYSTEM BINDING PROTEIN MLAD-RELATED"/>
    <property type="match status" value="1"/>
</dbReference>
<keyword evidence="2" id="KW-0812">Transmembrane</keyword>
<keyword evidence="6" id="KW-1185">Reference proteome</keyword>
<accession>A0ABP9NPD3</accession>
<evidence type="ECO:0000313" key="5">
    <source>
        <dbReference type="EMBL" id="GAA5129928.1"/>
    </source>
</evidence>
<evidence type="ECO:0000259" key="3">
    <source>
        <dbReference type="Pfam" id="PF02470"/>
    </source>
</evidence>
<dbReference type="InterPro" id="IPR005693">
    <property type="entry name" value="Mce"/>
</dbReference>
<dbReference type="RefSeq" id="WP_345607852.1">
    <property type="nucleotide sequence ID" value="NZ_BAABJO010000021.1"/>
</dbReference>
<dbReference type="InterPro" id="IPR052336">
    <property type="entry name" value="MlaD_Phospholipid_Transporter"/>
</dbReference>
<dbReference type="NCBIfam" id="TIGR00996">
    <property type="entry name" value="Mtu_fam_mce"/>
    <property type="match status" value="1"/>
</dbReference>
<feature type="domain" description="Mammalian cell entry C-terminal" evidence="4">
    <location>
        <begin position="118"/>
        <end position="308"/>
    </location>
</feature>
<keyword evidence="2" id="KW-0472">Membrane</keyword>
<comment type="caution">
    <text evidence="5">The sequence shown here is derived from an EMBL/GenBank/DDBJ whole genome shotgun (WGS) entry which is preliminary data.</text>
</comment>
<feature type="compositionally biased region" description="Basic and acidic residues" evidence="1">
    <location>
        <begin position="413"/>
        <end position="425"/>
    </location>
</feature>
<dbReference type="InterPro" id="IPR024516">
    <property type="entry name" value="Mce_C"/>
</dbReference>
<name>A0ABP9NPD3_9PSEU</name>
<sequence>MALTATDRRQLQFTVLVAVIAVLVASGLYLVLQHPSRMITAYFTSATGVFEDNSVRVLGVTVGDIVSIVPEGTRVRVEMRIDDPDLKLPADAKAVVVSPSLVTGRYIQLAPTWSGGPELQDGAVIPLDRTAVPLGVDDLARTATQLADALGPNGINSQGALSNALDVGAANLDGNGRAVNDTIRNLGELSGTLADSREDLFGTVKELQSFTSMLAANDGEVREFNERLADVAGFLADERGDLATAVRELSIALGEVADFVRDNRDLVKSNVDRLNDVTEVVVDQRKALAEVLDVAPDALGNLSLAYNGASGTLDARADINELTMPVPALVCELLKRSGPIPPELTEPCGKLAPVLDGLVPLPTAADVITALQSGKPPPVPGLALPTVPADPEARGPQPALPLPGLPGAPAGRPEGERTESTDKAEPSPTGTAERREEDSEKSEKNEGEEERESDERPGGLSGLFGGGR</sequence>
<organism evidence="5 6">
    <name type="scientific">Pseudonocardia adelaidensis</name>
    <dbReference type="NCBI Taxonomy" id="648754"/>
    <lineage>
        <taxon>Bacteria</taxon>
        <taxon>Bacillati</taxon>
        <taxon>Actinomycetota</taxon>
        <taxon>Actinomycetes</taxon>
        <taxon>Pseudonocardiales</taxon>
        <taxon>Pseudonocardiaceae</taxon>
        <taxon>Pseudonocardia</taxon>
    </lineage>
</organism>
<evidence type="ECO:0000313" key="6">
    <source>
        <dbReference type="Proteomes" id="UP001500804"/>
    </source>
</evidence>
<dbReference type="Pfam" id="PF02470">
    <property type="entry name" value="MlaD"/>
    <property type="match status" value="1"/>
</dbReference>